<dbReference type="RefSeq" id="WP_223876975.1">
    <property type="nucleotide sequence ID" value="NZ_BJDN01000002.1"/>
</dbReference>
<evidence type="ECO:0000313" key="2">
    <source>
        <dbReference type="EMBL" id="MFD0896130.1"/>
    </source>
</evidence>
<sequence>MLTQFDKVIEFLKRNNGQITTKDAAQFGVSAKILSLMHQRGTLAKLGRGIYIDPNEFGDDLFALQFRYSRGIFFKDTALFLHGMLDRTPDTYEMNFPINCSLQGDLSAPLKTYRQVQHLYGVGLIEVVGPGGNNLWTYDLERTLCDILRKRDRSDVETIKQAMTAYARQSNKNLDRLIEYAKLFKVRKEIETYMAILL</sequence>
<dbReference type="EMBL" id="JBHTIO010000001">
    <property type="protein sequence ID" value="MFD0896130.1"/>
    <property type="molecule type" value="Genomic_DNA"/>
</dbReference>
<evidence type="ECO:0000313" key="3">
    <source>
        <dbReference type="Proteomes" id="UP001597104"/>
    </source>
</evidence>
<dbReference type="Proteomes" id="UP001597104">
    <property type="component" value="Unassembled WGS sequence"/>
</dbReference>
<dbReference type="InterPro" id="IPR025159">
    <property type="entry name" value="AbiEi_N"/>
</dbReference>
<gene>
    <name evidence="2" type="ORF">ACFQZ7_00035</name>
</gene>
<dbReference type="Pfam" id="PF13338">
    <property type="entry name" value="AbiEi_4"/>
    <property type="match status" value="1"/>
</dbReference>
<organism evidence="2 3">
    <name type="scientific">Loigolactobacillus binensis</name>
    <dbReference type="NCBI Taxonomy" id="2559922"/>
    <lineage>
        <taxon>Bacteria</taxon>
        <taxon>Bacillati</taxon>
        <taxon>Bacillota</taxon>
        <taxon>Bacilli</taxon>
        <taxon>Lactobacillales</taxon>
        <taxon>Lactobacillaceae</taxon>
        <taxon>Loigolactobacillus</taxon>
    </lineage>
</organism>
<protein>
    <submittedName>
        <fullName evidence="2">Type IV toxin-antitoxin system AbiEi family antitoxin domain-containing protein</fullName>
    </submittedName>
</protein>
<evidence type="ECO:0000259" key="1">
    <source>
        <dbReference type="Pfam" id="PF13338"/>
    </source>
</evidence>
<keyword evidence="3" id="KW-1185">Reference proteome</keyword>
<accession>A0ABW3EA32</accession>
<reference evidence="3" key="1">
    <citation type="journal article" date="2019" name="Int. J. Syst. Evol. Microbiol.">
        <title>The Global Catalogue of Microorganisms (GCM) 10K type strain sequencing project: providing services to taxonomists for standard genome sequencing and annotation.</title>
        <authorList>
            <consortium name="The Broad Institute Genomics Platform"/>
            <consortium name="The Broad Institute Genome Sequencing Center for Infectious Disease"/>
            <person name="Wu L."/>
            <person name="Ma J."/>
        </authorList>
    </citation>
    <scope>NUCLEOTIDE SEQUENCE [LARGE SCALE GENOMIC DNA]</scope>
    <source>
        <strain evidence="3">CCM 8925</strain>
    </source>
</reference>
<proteinExistence type="predicted"/>
<name>A0ABW3EA32_9LACO</name>
<feature type="domain" description="AbiEi antitoxin N-terminal" evidence="1">
    <location>
        <begin position="7"/>
        <end position="51"/>
    </location>
</feature>
<comment type="caution">
    <text evidence="2">The sequence shown here is derived from an EMBL/GenBank/DDBJ whole genome shotgun (WGS) entry which is preliminary data.</text>
</comment>